<reference evidence="1" key="1">
    <citation type="submission" date="2020-07" db="EMBL/GenBank/DDBJ databases">
        <title>Genomic analysis of a strain of Sedimentibacter Hydroxybenzoicus DSM7310.</title>
        <authorList>
            <person name="Ma S."/>
        </authorList>
    </citation>
    <scope>NUCLEOTIDE SEQUENCE</scope>
    <source>
        <strain evidence="1">DSM 7310</strain>
    </source>
</reference>
<dbReference type="AlphaFoldDB" id="A0A974GXL7"/>
<evidence type="ECO:0000313" key="2">
    <source>
        <dbReference type="Proteomes" id="UP000611629"/>
    </source>
</evidence>
<organism evidence="1 2">
    <name type="scientific">Sedimentibacter hydroxybenzoicus DSM 7310</name>
    <dbReference type="NCBI Taxonomy" id="1123245"/>
    <lineage>
        <taxon>Bacteria</taxon>
        <taxon>Bacillati</taxon>
        <taxon>Bacillota</taxon>
        <taxon>Tissierellia</taxon>
        <taxon>Sedimentibacter</taxon>
    </lineage>
</organism>
<name>A0A974GXL7_SEDHY</name>
<dbReference type="EMBL" id="JACBNQ010000026">
    <property type="protein sequence ID" value="NYB75683.1"/>
    <property type="molecule type" value="Genomic_DNA"/>
</dbReference>
<comment type="caution">
    <text evidence="1">The sequence shown here is derived from an EMBL/GenBank/DDBJ whole genome shotgun (WGS) entry which is preliminary data.</text>
</comment>
<evidence type="ECO:0000313" key="1">
    <source>
        <dbReference type="EMBL" id="NYB75683.1"/>
    </source>
</evidence>
<accession>A0A974GXL7</accession>
<gene>
    <name evidence="1" type="ORF">HZF24_16160</name>
</gene>
<protein>
    <submittedName>
        <fullName evidence="1">Uncharacterized protein</fullName>
    </submittedName>
</protein>
<dbReference type="RefSeq" id="WP_179239402.1">
    <property type="nucleotide sequence ID" value="NZ_JACBNQ010000026.1"/>
</dbReference>
<sequence>MKKFNEILLTEAKQPMDQIRADADKHMKLNDFMELEGKKYKKTDDIDDILNELK</sequence>
<keyword evidence="2" id="KW-1185">Reference proteome</keyword>
<dbReference type="Proteomes" id="UP000611629">
    <property type="component" value="Unassembled WGS sequence"/>
</dbReference>
<proteinExistence type="predicted"/>